<feature type="compositionally biased region" description="Basic and acidic residues" evidence="1">
    <location>
        <begin position="90"/>
        <end position="99"/>
    </location>
</feature>
<reference evidence="2" key="1">
    <citation type="submission" date="2020-05" db="EMBL/GenBank/DDBJ databases">
        <authorList>
            <person name="Chiriac C."/>
            <person name="Salcher M."/>
            <person name="Ghai R."/>
            <person name="Kavagutti S V."/>
        </authorList>
    </citation>
    <scope>NUCLEOTIDE SEQUENCE</scope>
</reference>
<proteinExistence type="predicted"/>
<evidence type="ECO:0000256" key="1">
    <source>
        <dbReference type="SAM" id="MobiDB-lite"/>
    </source>
</evidence>
<feature type="region of interest" description="Disordered" evidence="1">
    <location>
        <begin position="71"/>
        <end position="99"/>
    </location>
</feature>
<gene>
    <name evidence="2" type="ORF">UFOVP1279_45</name>
</gene>
<evidence type="ECO:0000313" key="2">
    <source>
        <dbReference type="EMBL" id="CAB4195110.1"/>
    </source>
</evidence>
<dbReference type="EMBL" id="LR797224">
    <property type="protein sequence ID" value="CAB4195110.1"/>
    <property type="molecule type" value="Genomic_DNA"/>
</dbReference>
<sequence>MAEAKITFIRLRSRSGNAAGSLAPEFGNMGNRSISRVALGEIFPVLVESLPSDLRAEYDAWEKAQVVDAPAPVPTPEVSAPAKKAVQVKPKAEEAPDKA</sequence>
<feature type="compositionally biased region" description="Low complexity" evidence="1">
    <location>
        <begin position="80"/>
        <end position="89"/>
    </location>
</feature>
<protein>
    <submittedName>
        <fullName evidence="2">Uncharacterized protein</fullName>
    </submittedName>
</protein>
<accession>A0A6J5RC72</accession>
<name>A0A6J5RC72_9CAUD</name>
<organism evidence="2">
    <name type="scientific">uncultured Caudovirales phage</name>
    <dbReference type="NCBI Taxonomy" id="2100421"/>
    <lineage>
        <taxon>Viruses</taxon>
        <taxon>Duplodnaviria</taxon>
        <taxon>Heunggongvirae</taxon>
        <taxon>Uroviricota</taxon>
        <taxon>Caudoviricetes</taxon>
        <taxon>Peduoviridae</taxon>
        <taxon>Maltschvirus</taxon>
        <taxon>Maltschvirus maltsch</taxon>
    </lineage>
</organism>